<dbReference type="RefSeq" id="WP_085217767.1">
    <property type="nucleotide sequence ID" value="NZ_LT840185.1"/>
</dbReference>
<protein>
    <submittedName>
        <fullName evidence="2">Uncharacterized protein</fullName>
    </submittedName>
</protein>
<dbReference type="EMBL" id="LT840185">
    <property type="protein sequence ID" value="SMF62288.1"/>
    <property type="molecule type" value="Genomic_DNA"/>
</dbReference>
<evidence type="ECO:0000256" key="1">
    <source>
        <dbReference type="SAM" id="Phobius"/>
    </source>
</evidence>
<keyword evidence="1" id="KW-0472">Membrane</keyword>
<dbReference type="AlphaFoldDB" id="A0A1X7G1G5"/>
<accession>A0A1X7G1G5</accession>
<dbReference type="STRING" id="941907.SAMN06295910_0980"/>
<evidence type="ECO:0000313" key="2">
    <source>
        <dbReference type="EMBL" id="SMF62288.1"/>
    </source>
</evidence>
<reference evidence="3" key="1">
    <citation type="submission" date="2017-04" db="EMBL/GenBank/DDBJ databases">
        <authorList>
            <person name="Varghese N."/>
            <person name="Submissions S."/>
        </authorList>
    </citation>
    <scope>NUCLEOTIDE SEQUENCE [LARGE SCALE GENOMIC DNA]</scope>
    <source>
        <strain evidence="3">Dd16</strain>
    </source>
</reference>
<organism evidence="2 3">
    <name type="scientific">Allosphingosinicella indica</name>
    <dbReference type="NCBI Taxonomy" id="941907"/>
    <lineage>
        <taxon>Bacteria</taxon>
        <taxon>Pseudomonadati</taxon>
        <taxon>Pseudomonadota</taxon>
        <taxon>Alphaproteobacteria</taxon>
        <taxon>Sphingomonadales</taxon>
        <taxon>Sphingomonadaceae</taxon>
        <taxon>Allosphingosinicella</taxon>
    </lineage>
</organism>
<dbReference type="Proteomes" id="UP000192934">
    <property type="component" value="Chromosome I"/>
</dbReference>
<feature type="transmembrane region" description="Helical" evidence="1">
    <location>
        <begin position="20"/>
        <end position="38"/>
    </location>
</feature>
<keyword evidence="1" id="KW-1133">Transmembrane helix</keyword>
<keyword evidence="1" id="KW-0812">Transmembrane</keyword>
<proteinExistence type="predicted"/>
<sequence>METWVTGKALVAEWAGLDRDGLHILLGLLAFLVAAIALRRPLSNPLPWVAVLILCIADEMVSAWLDGTFGFGIVNTSGRDVGLAVAAPTLILLLGRLVPSRAGARGGTSIRILLPVPPANRRRDADVIDAEFTEIPAIEGDANDLTRLRPMPAVKVAARF</sequence>
<evidence type="ECO:0000313" key="3">
    <source>
        <dbReference type="Proteomes" id="UP000192934"/>
    </source>
</evidence>
<keyword evidence="3" id="KW-1185">Reference proteome</keyword>
<gene>
    <name evidence="2" type="ORF">SAMN06295910_0980</name>
</gene>
<name>A0A1X7G1G5_9SPHN</name>